<feature type="non-terminal residue" evidence="2">
    <location>
        <position position="1"/>
    </location>
</feature>
<gene>
    <name evidence="2" type="primary">ORF196147</name>
</gene>
<feature type="compositionally biased region" description="Basic residues" evidence="1">
    <location>
        <begin position="35"/>
        <end position="44"/>
    </location>
</feature>
<feature type="region of interest" description="Disordered" evidence="1">
    <location>
        <begin position="31"/>
        <end position="52"/>
    </location>
</feature>
<protein>
    <submittedName>
        <fullName evidence="2">Uncharacterized protein</fullName>
    </submittedName>
</protein>
<sequence length="52" mass="5984">PLRIAERDTKVTYRENSLCITVTESGTQVTAQRKLTMHSRKRRNFQGPTCGF</sequence>
<organism evidence="2">
    <name type="scientific">Arion vulgaris</name>
    <dbReference type="NCBI Taxonomy" id="1028688"/>
    <lineage>
        <taxon>Eukaryota</taxon>
        <taxon>Metazoa</taxon>
        <taxon>Spiralia</taxon>
        <taxon>Lophotrochozoa</taxon>
        <taxon>Mollusca</taxon>
        <taxon>Gastropoda</taxon>
        <taxon>Heterobranchia</taxon>
        <taxon>Euthyneura</taxon>
        <taxon>Panpulmonata</taxon>
        <taxon>Eupulmonata</taxon>
        <taxon>Stylommatophora</taxon>
        <taxon>Helicina</taxon>
        <taxon>Arionoidea</taxon>
        <taxon>Arionidae</taxon>
        <taxon>Arion</taxon>
    </lineage>
</organism>
<dbReference type="AlphaFoldDB" id="A0A0B7BL13"/>
<proteinExistence type="predicted"/>
<reference evidence="2" key="1">
    <citation type="submission" date="2014-12" db="EMBL/GenBank/DDBJ databases">
        <title>Insight into the proteome of Arion vulgaris.</title>
        <authorList>
            <person name="Aradska J."/>
            <person name="Bulat T."/>
            <person name="Smidak R."/>
            <person name="Sarate P."/>
            <person name="Gangsoo J."/>
            <person name="Sialana F."/>
            <person name="Bilban M."/>
            <person name="Lubec G."/>
        </authorList>
    </citation>
    <scope>NUCLEOTIDE SEQUENCE</scope>
    <source>
        <tissue evidence="2">Skin</tissue>
    </source>
</reference>
<accession>A0A0B7BL13</accession>
<evidence type="ECO:0000256" key="1">
    <source>
        <dbReference type="SAM" id="MobiDB-lite"/>
    </source>
</evidence>
<evidence type="ECO:0000313" key="2">
    <source>
        <dbReference type="EMBL" id="CEK93582.1"/>
    </source>
</evidence>
<name>A0A0B7BL13_9EUPU</name>
<dbReference type="EMBL" id="HACG01046717">
    <property type="protein sequence ID" value="CEK93582.1"/>
    <property type="molecule type" value="Transcribed_RNA"/>
</dbReference>